<comment type="caution">
    <text evidence="1">The sequence shown here is derived from an EMBL/GenBank/DDBJ whole genome shotgun (WGS) entry which is preliminary data.</text>
</comment>
<reference evidence="1 2" key="1">
    <citation type="submission" date="2011-01" db="EMBL/GenBank/DDBJ databases">
        <authorList>
            <person name="Muzny D."/>
            <person name="Qin X."/>
            <person name="Deng J."/>
            <person name="Jiang H."/>
            <person name="Liu Y."/>
            <person name="Qu J."/>
            <person name="Song X.-Z."/>
            <person name="Zhang L."/>
            <person name="Thornton R."/>
            <person name="Coyle M."/>
            <person name="Francisco L."/>
            <person name="Jackson L."/>
            <person name="Javaid M."/>
            <person name="Korchina V."/>
            <person name="Kovar C."/>
            <person name="Mata R."/>
            <person name="Mathew T."/>
            <person name="Ngo R."/>
            <person name="Nguyen L."/>
            <person name="Nguyen N."/>
            <person name="Okwuonu G."/>
            <person name="Ongeri F."/>
            <person name="Pham C."/>
            <person name="Simmons D."/>
            <person name="Wilczek-Boney K."/>
            <person name="Hale W."/>
            <person name="Jakkamsetti A."/>
            <person name="Pham P."/>
            <person name="Ruth R."/>
            <person name="San Lucas F."/>
            <person name="Warren J."/>
            <person name="Zhang J."/>
            <person name="Zhao Z."/>
            <person name="Zhou C."/>
            <person name="Zhu D."/>
            <person name="Lee S."/>
            <person name="Bess C."/>
            <person name="Blankenburg K."/>
            <person name="Forbes L."/>
            <person name="Fu Q."/>
            <person name="Gubbala S."/>
            <person name="Hirani K."/>
            <person name="Jayaseelan J.C."/>
            <person name="Lara F."/>
            <person name="Munidasa M."/>
            <person name="Palculict T."/>
            <person name="Patil S."/>
            <person name="Pu L.-L."/>
            <person name="Saada N."/>
            <person name="Tang L."/>
            <person name="Weissenberger G."/>
            <person name="Zhu Y."/>
            <person name="Hemphill L."/>
            <person name="Shang Y."/>
            <person name="Youmans B."/>
            <person name="Ayvaz T."/>
            <person name="Ross M."/>
            <person name="Santibanez J."/>
            <person name="Aqrawi P."/>
            <person name="Gross S."/>
            <person name="Joshi V."/>
            <person name="Fowler G."/>
            <person name="Nazareth L."/>
            <person name="Reid J."/>
            <person name="Worley K."/>
            <person name="Petrosino J."/>
            <person name="Highlander S."/>
            <person name="Gibbs R."/>
        </authorList>
    </citation>
    <scope>NUCLEOTIDE SEQUENCE [LARGE SCALE GENOMIC DNA]</scope>
    <source>
        <strain evidence="1 2">ATCC 12755</strain>
    </source>
</reference>
<evidence type="ECO:0000313" key="1">
    <source>
        <dbReference type="EMBL" id="EGC71251.1"/>
    </source>
</evidence>
<dbReference type="HOGENOM" id="CLU_161210_0_0_9"/>
<dbReference type="EMBL" id="AEWT01000001">
    <property type="protein sequence ID" value="EGC71251.1"/>
    <property type="molecule type" value="Genomic_DNA"/>
</dbReference>
<dbReference type="AlphaFoldDB" id="F0EF56"/>
<evidence type="ECO:0000313" key="2">
    <source>
        <dbReference type="Proteomes" id="UP000004835"/>
    </source>
</evidence>
<dbReference type="Proteomes" id="UP000004835">
    <property type="component" value="Unassembled WGS sequence"/>
</dbReference>
<accession>F0EF56</accession>
<sequence>MGILGSKKVAGTVMMHLTNGSKRFLMQIHEGTAELASTDFSEDKTGLATILQLFKDRIHLDVTAIELVELTNGNIDTQNIPLFVFETQEAGQTQQLPEGYAWEEPNIFRKIIEDYKIEGVPFF</sequence>
<gene>
    <name evidence="1" type="ORF">HMPREF9087_0001</name>
</gene>
<proteinExistence type="predicted"/>
<protein>
    <submittedName>
        <fullName evidence="1">Uncharacterized protein</fullName>
    </submittedName>
</protein>
<name>F0EF56_ENTCA</name>
<organism evidence="1 2">
    <name type="scientific">Enterococcus casseliflavus ATCC 12755</name>
    <dbReference type="NCBI Taxonomy" id="888066"/>
    <lineage>
        <taxon>Bacteria</taxon>
        <taxon>Bacillati</taxon>
        <taxon>Bacillota</taxon>
        <taxon>Bacilli</taxon>
        <taxon>Lactobacillales</taxon>
        <taxon>Enterococcaceae</taxon>
        <taxon>Enterococcus</taxon>
    </lineage>
</organism>